<protein>
    <submittedName>
        <fullName evidence="1">Uncharacterized protein</fullName>
    </submittedName>
</protein>
<evidence type="ECO:0000313" key="2">
    <source>
        <dbReference type="Proteomes" id="UP000245698"/>
    </source>
</evidence>
<dbReference type="EMBL" id="FUIG01000035">
    <property type="protein sequence ID" value="SJM32291.1"/>
    <property type="molecule type" value="Genomic_DNA"/>
</dbReference>
<accession>A0A2P9AMD8</accession>
<dbReference type="AlphaFoldDB" id="A0A2P9AMD8"/>
<sequence>MAAALRMVAFAEAASTVAGSRRRGAARSSSLDHDKIMQIAGAASMLQLSEVMLSEGGSIRRPPELPLPRVFPGWGSLVSPA</sequence>
<proteinExistence type="predicted"/>
<gene>
    <name evidence="1" type="ORF">BQ8482_280017</name>
</gene>
<keyword evidence="2" id="KW-1185">Reference proteome</keyword>
<name>A0A2P9AMD8_9HYPH</name>
<dbReference type="Proteomes" id="UP000245698">
    <property type="component" value="Unassembled WGS sequence"/>
</dbReference>
<evidence type="ECO:0000313" key="1">
    <source>
        <dbReference type="EMBL" id="SJM32291.1"/>
    </source>
</evidence>
<reference evidence="2" key="1">
    <citation type="submission" date="2016-12" db="EMBL/GenBank/DDBJ databases">
        <authorList>
            <person name="Brunel B."/>
        </authorList>
    </citation>
    <scope>NUCLEOTIDE SEQUENCE [LARGE SCALE GENOMIC DNA]</scope>
</reference>
<organism evidence="1 2">
    <name type="scientific">Mesorhizobium delmotii</name>
    <dbReference type="NCBI Taxonomy" id="1631247"/>
    <lineage>
        <taxon>Bacteria</taxon>
        <taxon>Pseudomonadati</taxon>
        <taxon>Pseudomonadota</taxon>
        <taxon>Alphaproteobacteria</taxon>
        <taxon>Hyphomicrobiales</taxon>
        <taxon>Phyllobacteriaceae</taxon>
        <taxon>Mesorhizobium</taxon>
    </lineage>
</organism>